<accession>A0A0F8DLP1</accession>
<dbReference type="SUPFAM" id="SSF52499">
    <property type="entry name" value="Isochorismatase-like hydrolases"/>
    <property type="match status" value="1"/>
</dbReference>
<comment type="pathway">
    <text evidence="5">Cofactor biosynthesis; nicotinate biosynthesis; nicotinate from nicotinamide: step 1/1.</text>
</comment>
<evidence type="ECO:0000313" key="9">
    <source>
        <dbReference type="EMBL" id="KKF96794.1"/>
    </source>
</evidence>
<dbReference type="EMBL" id="LBBL01000028">
    <property type="protein sequence ID" value="KKF96794.1"/>
    <property type="molecule type" value="Genomic_DNA"/>
</dbReference>
<evidence type="ECO:0000256" key="7">
    <source>
        <dbReference type="ARBA" id="ARBA00043224"/>
    </source>
</evidence>
<evidence type="ECO:0000259" key="8">
    <source>
        <dbReference type="Pfam" id="PF00857"/>
    </source>
</evidence>
<dbReference type="Gene3D" id="3.40.50.850">
    <property type="entry name" value="Isochorismatase-like"/>
    <property type="match status" value="1"/>
</dbReference>
<keyword evidence="3" id="KW-0479">Metal-binding</keyword>
<keyword evidence="4 9" id="KW-0378">Hydrolase</keyword>
<dbReference type="EC" id="3.5.1.19" evidence="6"/>
<reference evidence="9 10" key="1">
    <citation type="submission" date="2015-04" db="EMBL/GenBank/DDBJ databases">
        <title>Genome sequence of Ceratocystis platani, a major pathogen of plane trees.</title>
        <authorList>
            <person name="Belbahri L."/>
        </authorList>
    </citation>
    <scope>NUCLEOTIDE SEQUENCE [LARGE SCALE GENOMIC DNA]</scope>
    <source>
        <strain evidence="9 10">CFO</strain>
    </source>
</reference>
<feature type="domain" description="Isochorismatase-like" evidence="8">
    <location>
        <begin position="6"/>
        <end position="190"/>
    </location>
</feature>
<comment type="caution">
    <text evidence="9">The sequence shown here is derived from an EMBL/GenBank/DDBJ whole genome shotgun (WGS) entry which is preliminary data.</text>
</comment>
<gene>
    <name evidence="9" type="primary">PNC1</name>
    <name evidence="9" type="ORF">CFO_g865</name>
</gene>
<protein>
    <recommendedName>
        <fullName evidence="6">nicotinamidase</fullName>
        <ecNumber evidence="6">3.5.1.19</ecNumber>
    </recommendedName>
    <alternativeName>
        <fullName evidence="7">Nicotinamide deamidase</fullName>
    </alternativeName>
</protein>
<dbReference type="GO" id="GO:0008936">
    <property type="term" value="F:nicotinamidase activity"/>
    <property type="evidence" value="ECO:0007669"/>
    <property type="project" value="UniProtKB-EC"/>
</dbReference>
<dbReference type="OrthoDB" id="3341310at2759"/>
<keyword evidence="10" id="KW-1185">Reference proteome</keyword>
<evidence type="ECO:0000256" key="4">
    <source>
        <dbReference type="ARBA" id="ARBA00022801"/>
    </source>
</evidence>
<dbReference type="GO" id="GO:0019363">
    <property type="term" value="P:pyridine nucleotide biosynthetic process"/>
    <property type="evidence" value="ECO:0007669"/>
    <property type="project" value="UniProtKB-KW"/>
</dbReference>
<dbReference type="PANTHER" id="PTHR11080:SF2">
    <property type="entry name" value="LD05707P"/>
    <property type="match status" value="1"/>
</dbReference>
<evidence type="ECO:0000256" key="6">
    <source>
        <dbReference type="ARBA" id="ARBA00039017"/>
    </source>
</evidence>
<sequence>MLFRPALLVVDFQQDFCPPNGSLAVPDGRAITNTVNDLLDLPFALKIATMDWHPANHKSFASNHKDCTPYVSTTRITNPHNTAESYTTRLWPTHCVQQTPGAELVPEMRSEKFDHIIRKGTVAEVEMYSAFYDPFENPRVSDSGLANHLRERSITHVYVVGLAADYCVKATAIDAQKEGFTTYIVDEGTRPVDSKAWPQIRNQLCKDGISVVSVNGPEVAKLRS</sequence>
<name>A0A0F8DLP1_CERFI</name>
<evidence type="ECO:0000256" key="5">
    <source>
        <dbReference type="ARBA" id="ARBA00037900"/>
    </source>
</evidence>
<dbReference type="PANTHER" id="PTHR11080">
    <property type="entry name" value="PYRAZINAMIDASE/NICOTINAMIDASE"/>
    <property type="match status" value="1"/>
</dbReference>
<dbReference type="Proteomes" id="UP000034841">
    <property type="component" value="Unassembled WGS sequence"/>
</dbReference>
<dbReference type="InterPro" id="IPR052347">
    <property type="entry name" value="Isochorismatase_Nicotinamidase"/>
</dbReference>
<dbReference type="AlphaFoldDB" id="A0A0F8DLP1"/>
<evidence type="ECO:0000256" key="3">
    <source>
        <dbReference type="ARBA" id="ARBA00022723"/>
    </source>
</evidence>
<keyword evidence="2" id="KW-0662">Pyridine nucleotide biosynthesis</keyword>
<dbReference type="CDD" id="cd01011">
    <property type="entry name" value="nicotinamidase"/>
    <property type="match status" value="1"/>
</dbReference>
<comment type="similarity">
    <text evidence="1">Belongs to the isochorismatase family.</text>
</comment>
<dbReference type="GO" id="GO:0046872">
    <property type="term" value="F:metal ion binding"/>
    <property type="evidence" value="ECO:0007669"/>
    <property type="project" value="UniProtKB-KW"/>
</dbReference>
<dbReference type="InterPro" id="IPR036380">
    <property type="entry name" value="Isochorismatase-like_sf"/>
</dbReference>
<evidence type="ECO:0000256" key="1">
    <source>
        <dbReference type="ARBA" id="ARBA00006336"/>
    </source>
</evidence>
<organism evidence="9 10">
    <name type="scientific">Ceratocystis fimbriata f. sp. platani</name>
    <dbReference type="NCBI Taxonomy" id="88771"/>
    <lineage>
        <taxon>Eukaryota</taxon>
        <taxon>Fungi</taxon>
        <taxon>Dikarya</taxon>
        <taxon>Ascomycota</taxon>
        <taxon>Pezizomycotina</taxon>
        <taxon>Sordariomycetes</taxon>
        <taxon>Hypocreomycetidae</taxon>
        <taxon>Microascales</taxon>
        <taxon>Ceratocystidaceae</taxon>
        <taxon>Ceratocystis</taxon>
    </lineage>
</organism>
<proteinExistence type="inferred from homology"/>
<dbReference type="InterPro" id="IPR000868">
    <property type="entry name" value="Isochorismatase-like_dom"/>
</dbReference>
<dbReference type="Pfam" id="PF00857">
    <property type="entry name" value="Isochorismatase"/>
    <property type="match status" value="1"/>
</dbReference>
<evidence type="ECO:0000256" key="2">
    <source>
        <dbReference type="ARBA" id="ARBA00022642"/>
    </source>
</evidence>
<evidence type="ECO:0000313" key="10">
    <source>
        <dbReference type="Proteomes" id="UP000034841"/>
    </source>
</evidence>